<dbReference type="Pfam" id="PF00023">
    <property type="entry name" value="Ank"/>
    <property type="match status" value="1"/>
</dbReference>
<protein>
    <recommendedName>
        <fullName evidence="2">Clr5 domain-containing protein</fullName>
    </recommendedName>
</protein>
<feature type="repeat" description="ANK" evidence="1">
    <location>
        <begin position="527"/>
        <end position="559"/>
    </location>
</feature>
<evidence type="ECO:0000259" key="2">
    <source>
        <dbReference type="Pfam" id="PF14420"/>
    </source>
</evidence>
<name>A0A8H7WHJ1_9HELO</name>
<dbReference type="InterPro" id="IPR036770">
    <property type="entry name" value="Ankyrin_rpt-contain_sf"/>
</dbReference>
<keyword evidence="4" id="KW-1185">Reference proteome</keyword>
<comment type="caution">
    <text evidence="3">The sequence shown here is derived from an EMBL/GenBank/DDBJ whole genome shotgun (WGS) entry which is preliminary data.</text>
</comment>
<dbReference type="OrthoDB" id="3563771at2759"/>
<sequence>MPPRQKAAAIEPPPDEVWEAHKAILRDLYFNLTLKDLMIHMEKEHCFVASKNQYERKLAYWGFRRNVSAEEWGYVFREKRKRDELGKESQIALNGTLIPAKRITKQQQRYTLTDWERICNDAHDAPSPPGVTVATPPAELQSFLEKLPIRVDNIPSNVFRKLFSAQGNWVLPPKTPNILGSGCPLSVPTFHDSNMFVGHFIASYQDLDEYLTYMEYFKTSFRSKDILKRHLERVTLGRSSSDMDRQVERLWAPDSSLEFLRYIAQLTSNGISDFHEQKAALQWIGVQSDLLLKKMFASPFPTVQASFDRFLQLSVSHRKNSCFKLLARSIPKSWLTGKRLTQILLDALELEVDDIARKILSTEIDVKSCLFTSWGDRGKRVTCLGAVRSAEIAQLILEKGADVNEASWNLFAHCYYAPIYHALLRGNIALAQLFLDSSANFDPNFIPVYNDETSKMTLLGNAIKQQDIRTTRWLLAKGARCIDYVQNFACFCPRTELQQIVVAGNTEILSSLLANEATRKILRSGVCKAAPLHEAAARGQVEMVKLLIKAGADANAEMSKDKWDRRGRPLF</sequence>
<reference evidence="3" key="1">
    <citation type="submission" date="2021-02" db="EMBL/GenBank/DDBJ databases">
        <title>Genome sequence Cadophora malorum strain M34.</title>
        <authorList>
            <person name="Stefanovic E."/>
            <person name="Vu D."/>
            <person name="Scully C."/>
            <person name="Dijksterhuis J."/>
            <person name="Roader J."/>
            <person name="Houbraken J."/>
        </authorList>
    </citation>
    <scope>NUCLEOTIDE SEQUENCE</scope>
    <source>
        <strain evidence="3">M34</strain>
    </source>
</reference>
<dbReference type="InterPro" id="IPR025676">
    <property type="entry name" value="Clr5_dom"/>
</dbReference>
<dbReference type="Pfam" id="PF14420">
    <property type="entry name" value="Clr5"/>
    <property type="match status" value="1"/>
</dbReference>
<accession>A0A8H7WHJ1</accession>
<dbReference type="Proteomes" id="UP000664132">
    <property type="component" value="Unassembled WGS sequence"/>
</dbReference>
<gene>
    <name evidence="3" type="ORF">IFR04_001794</name>
</gene>
<dbReference type="AlphaFoldDB" id="A0A8H7WHJ1"/>
<organism evidence="3 4">
    <name type="scientific">Cadophora malorum</name>
    <dbReference type="NCBI Taxonomy" id="108018"/>
    <lineage>
        <taxon>Eukaryota</taxon>
        <taxon>Fungi</taxon>
        <taxon>Dikarya</taxon>
        <taxon>Ascomycota</taxon>
        <taxon>Pezizomycotina</taxon>
        <taxon>Leotiomycetes</taxon>
        <taxon>Helotiales</taxon>
        <taxon>Ploettnerulaceae</taxon>
        <taxon>Cadophora</taxon>
    </lineage>
</organism>
<dbReference type="SMART" id="SM00248">
    <property type="entry name" value="ANK"/>
    <property type="match status" value="3"/>
</dbReference>
<dbReference type="SUPFAM" id="SSF48403">
    <property type="entry name" value="Ankyrin repeat"/>
    <property type="match status" value="1"/>
</dbReference>
<evidence type="ECO:0000313" key="3">
    <source>
        <dbReference type="EMBL" id="KAG4425024.1"/>
    </source>
</evidence>
<dbReference type="PANTHER" id="PTHR38788:SF3">
    <property type="entry name" value="CLR5 DOMAIN-CONTAINING PROTEIN"/>
    <property type="match status" value="1"/>
</dbReference>
<dbReference type="PROSITE" id="PS50088">
    <property type="entry name" value="ANK_REPEAT"/>
    <property type="match status" value="1"/>
</dbReference>
<dbReference type="InterPro" id="IPR002110">
    <property type="entry name" value="Ankyrin_rpt"/>
</dbReference>
<dbReference type="PROSITE" id="PS50297">
    <property type="entry name" value="ANK_REP_REGION"/>
    <property type="match status" value="1"/>
</dbReference>
<evidence type="ECO:0000256" key="1">
    <source>
        <dbReference type="PROSITE-ProRule" id="PRU00023"/>
    </source>
</evidence>
<dbReference type="Gene3D" id="1.25.40.20">
    <property type="entry name" value="Ankyrin repeat-containing domain"/>
    <property type="match status" value="1"/>
</dbReference>
<dbReference type="EMBL" id="JAFJYH010000014">
    <property type="protein sequence ID" value="KAG4425024.1"/>
    <property type="molecule type" value="Genomic_DNA"/>
</dbReference>
<dbReference type="PANTHER" id="PTHR38788">
    <property type="entry name" value="CLR5 DOMAIN-CONTAINING PROTEIN"/>
    <property type="match status" value="1"/>
</dbReference>
<feature type="domain" description="Clr5" evidence="2">
    <location>
        <begin position="14"/>
        <end position="64"/>
    </location>
</feature>
<evidence type="ECO:0000313" key="4">
    <source>
        <dbReference type="Proteomes" id="UP000664132"/>
    </source>
</evidence>
<keyword evidence="1" id="KW-0040">ANK repeat</keyword>
<proteinExistence type="predicted"/>